<dbReference type="InterPro" id="IPR000210">
    <property type="entry name" value="BTB/POZ_dom"/>
</dbReference>
<feature type="domain" description="BTB" evidence="1">
    <location>
        <begin position="6"/>
        <end position="108"/>
    </location>
</feature>
<dbReference type="SUPFAM" id="SSF54695">
    <property type="entry name" value="POZ domain"/>
    <property type="match status" value="1"/>
</dbReference>
<gene>
    <name evidence="2" type="ORF">HOLleu_39054</name>
</gene>
<dbReference type="PANTHER" id="PTHR14499">
    <property type="entry name" value="POTASSIUM CHANNEL TETRAMERIZATION DOMAIN-CONTAINING"/>
    <property type="match status" value="1"/>
</dbReference>
<protein>
    <submittedName>
        <fullName evidence="2">BTB/POZ domain-containing protein KCTD21</fullName>
    </submittedName>
</protein>
<dbReference type="InterPro" id="IPR011333">
    <property type="entry name" value="SKP1/BTB/POZ_sf"/>
</dbReference>
<evidence type="ECO:0000259" key="1">
    <source>
        <dbReference type="SMART" id="SM00225"/>
    </source>
</evidence>
<organism evidence="2 3">
    <name type="scientific">Holothuria leucospilota</name>
    <name type="common">Black long sea cucumber</name>
    <name type="synonym">Mertensiothuria leucospilota</name>
    <dbReference type="NCBI Taxonomy" id="206669"/>
    <lineage>
        <taxon>Eukaryota</taxon>
        <taxon>Metazoa</taxon>
        <taxon>Echinodermata</taxon>
        <taxon>Eleutherozoa</taxon>
        <taxon>Echinozoa</taxon>
        <taxon>Holothuroidea</taxon>
        <taxon>Aspidochirotacea</taxon>
        <taxon>Aspidochirotida</taxon>
        <taxon>Holothuriidae</taxon>
        <taxon>Holothuria</taxon>
    </lineage>
</organism>
<dbReference type="AlphaFoldDB" id="A0A9Q0YKA5"/>
<dbReference type="InterPro" id="IPR003131">
    <property type="entry name" value="T1-type_BTB"/>
</dbReference>
<dbReference type="EMBL" id="JAIZAY010000021">
    <property type="protein sequence ID" value="KAJ8021762.1"/>
    <property type="molecule type" value="Genomic_DNA"/>
</dbReference>
<comment type="caution">
    <text evidence="2">The sequence shown here is derived from an EMBL/GenBank/DDBJ whole genome shotgun (WGS) entry which is preliminary data.</text>
</comment>
<dbReference type="Proteomes" id="UP001152320">
    <property type="component" value="Chromosome 21"/>
</dbReference>
<accession>A0A9Q0YKA5</accession>
<proteinExistence type="predicted"/>
<dbReference type="OrthoDB" id="2414723at2759"/>
<reference evidence="2" key="1">
    <citation type="submission" date="2021-10" db="EMBL/GenBank/DDBJ databases">
        <title>Tropical sea cucumber genome reveals ecological adaptation and Cuvierian tubules defense mechanism.</title>
        <authorList>
            <person name="Chen T."/>
        </authorList>
    </citation>
    <scope>NUCLEOTIDE SEQUENCE</scope>
    <source>
        <strain evidence="2">Nanhai2018</strain>
        <tissue evidence="2">Muscle</tissue>
    </source>
</reference>
<dbReference type="SMART" id="SM00225">
    <property type="entry name" value="BTB"/>
    <property type="match status" value="1"/>
</dbReference>
<dbReference type="Gene3D" id="3.30.710.10">
    <property type="entry name" value="Potassium Channel Kv1.1, Chain A"/>
    <property type="match status" value="1"/>
</dbReference>
<dbReference type="PANTHER" id="PTHR14499:SF144">
    <property type="entry name" value="POTASSIUM CHANNEL TETRAMERISATION-TYPE BTB DOMAIN-CONTAINING PROTEIN"/>
    <property type="match status" value="1"/>
</dbReference>
<dbReference type="Pfam" id="PF02214">
    <property type="entry name" value="BTB_2"/>
    <property type="match status" value="1"/>
</dbReference>
<sequence>MADDDSYMILNVGGICYTTSRLTLTSCPDSMLGIMFSEGGVPPKADKNGHFFIDRDGAMFRYILNFIRDGRLCLPSSFEEYDQLLAEAEFFQLSALKEEVLSRMNPQNASEVNETNTGKEVVILKNIHPWSTDTLYVVEATKQTWPRLKSLASVQSVELPPYAASNKVCFDNDIKGYRADCCQLVALVIKDGFKLETAVPPSEKNFLIFT</sequence>
<evidence type="ECO:0000313" key="2">
    <source>
        <dbReference type="EMBL" id="KAJ8021762.1"/>
    </source>
</evidence>
<keyword evidence="3" id="KW-1185">Reference proteome</keyword>
<dbReference type="GO" id="GO:0051260">
    <property type="term" value="P:protein homooligomerization"/>
    <property type="evidence" value="ECO:0007669"/>
    <property type="project" value="InterPro"/>
</dbReference>
<evidence type="ECO:0000313" key="3">
    <source>
        <dbReference type="Proteomes" id="UP001152320"/>
    </source>
</evidence>
<name>A0A9Q0YKA5_HOLLE</name>